<dbReference type="GO" id="GO:0016987">
    <property type="term" value="F:sigma factor activity"/>
    <property type="evidence" value="ECO:0007669"/>
    <property type="project" value="UniProtKB-KW"/>
</dbReference>
<dbReference type="SUPFAM" id="SSF88659">
    <property type="entry name" value="Sigma3 and sigma4 domains of RNA polymerase sigma factors"/>
    <property type="match status" value="1"/>
</dbReference>
<keyword evidence="2" id="KW-0805">Transcription regulation</keyword>
<dbReference type="InterPro" id="IPR013325">
    <property type="entry name" value="RNA_pol_sigma_r2"/>
</dbReference>
<dbReference type="NCBIfam" id="TIGR02937">
    <property type="entry name" value="sigma70-ECF"/>
    <property type="match status" value="1"/>
</dbReference>
<evidence type="ECO:0000256" key="5">
    <source>
        <dbReference type="ARBA" id="ARBA00023163"/>
    </source>
</evidence>
<keyword evidence="4" id="KW-0238">DNA-binding</keyword>
<dbReference type="AlphaFoldDB" id="A0AA49JK11"/>
<dbReference type="GO" id="GO:0006352">
    <property type="term" value="P:DNA-templated transcription initiation"/>
    <property type="evidence" value="ECO:0007669"/>
    <property type="project" value="InterPro"/>
</dbReference>
<evidence type="ECO:0000256" key="4">
    <source>
        <dbReference type="ARBA" id="ARBA00023125"/>
    </source>
</evidence>
<dbReference type="PANTHER" id="PTHR43133">
    <property type="entry name" value="RNA POLYMERASE ECF-TYPE SIGMA FACTO"/>
    <property type="match status" value="1"/>
</dbReference>
<organism evidence="7">
    <name type="scientific">Roseihalotalea indica</name>
    <dbReference type="NCBI Taxonomy" id="2867963"/>
    <lineage>
        <taxon>Bacteria</taxon>
        <taxon>Pseudomonadati</taxon>
        <taxon>Bacteroidota</taxon>
        <taxon>Cytophagia</taxon>
        <taxon>Cytophagales</taxon>
        <taxon>Catalimonadaceae</taxon>
        <taxon>Roseihalotalea</taxon>
    </lineage>
</organism>
<dbReference type="Gene3D" id="1.10.1740.10">
    <property type="match status" value="1"/>
</dbReference>
<reference evidence="7" key="1">
    <citation type="journal article" date="2023" name="Comput. Struct. Biotechnol. J.">
        <title>Discovery of a novel marine Bacteroidetes with a rich repertoire of carbohydrate-active enzymes.</title>
        <authorList>
            <person name="Chen B."/>
            <person name="Liu G."/>
            <person name="Chen Q."/>
            <person name="Wang H."/>
            <person name="Liu L."/>
            <person name="Tang K."/>
        </authorList>
    </citation>
    <scope>NUCLEOTIDE SEQUENCE</scope>
    <source>
        <strain evidence="7">TK19036</strain>
    </source>
</reference>
<comment type="similarity">
    <text evidence="1">Belongs to the sigma-70 factor family. ECF subfamily.</text>
</comment>
<dbReference type="Gene3D" id="1.10.10.10">
    <property type="entry name" value="Winged helix-like DNA-binding domain superfamily/Winged helix DNA-binding domain"/>
    <property type="match status" value="1"/>
</dbReference>
<keyword evidence="5" id="KW-0804">Transcription</keyword>
<evidence type="ECO:0000256" key="1">
    <source>
        <dbReference type="ARBA" id="ARBA00010641"/>
    </source>
</evidence>
<evidence type="ECO:0000259" key="6">
    <source>
        <dbReference type="Pfam" id="PF04542"/>
    </source>
</evidence>
<dbReference type="InterPro" id="IPR039425">
    <property type="entry name" value="RNA_pol_sigma-70-like"/>
</dbReference>
<proteinExistence type="inferred from homology"/>
<protein>
    <submittedName>
        <fullName evidence="7">Sigma-70 family RNA polymerase sigma factor</fullName>
    </submittedName>
</protein>
<name>A0AA49JK11_9BACT</name>
<dbReference type="SUPFAM" id="SSF88946">
    <property type="entry name" value="Sigma2 domain of RNA polymerase sigma factors"/>
    <property type="match status" value="1"/>
</dbReference>
<gene>
    <name evidence="7" type="ORF">K4G66_15475</name>
</gene>
<reference evidence="7" key="2">
    <citation type="journal article" date="2024" name="Antonie Van Leeuwenhoek">
        <title>Roseihalotalea indica gen. nov., sp. nov., a halophilic Bacteroidetes from mesopelagic Southwest Indian Ocean with higher carbohydrate metabolic potential.</title>
        <authorList>
            <person name="Chen B."/>
            <person name="Zhang M."/>
            <person name="Lin D."/>
            <person name="Ye J."/>
            <person name="Tang K."/>
        </authorList>
    </citation>
    <scope>NUCLEOTIDE SEQUENCE</scope>
    <source>
        <strain evidence="7">TK19036</strain>
    </source>
</reference>
<evidence type="ECO:0000256" key="2">
    <source>
        <dbReference type="ARBA" id="ARBA00023015"/>
    </source>
</evidence>
<dbReference type="EMBL" id="CP120682">
    <property type="protein sequence ID" value="WKN40094.1"/>
    <property type="molecule type" value="Genomic_DNA"/>
</dbReference>
<feature type="domain" description="RNA polymerase sigma-70 region 2" evidence="6">
    <location>
        <begin position="32"/>
        <end position="101"/>
    </location>
</feature>
<evidence type="ECO:0000313" key="7">
    <source>
        <dbReference type="EMBL" id="WKN40094.1"/>
    </source>
</evidence>
<dbReference type="InterPro" id="IPR013324">
    <property type="entry name" value="RNA_pol_sigma_r3/r4-like"/>
</dbReference>
<keyword evidence="3" id="KW-0731">Sigma factor</keyword>
<dbReference type="GO" id="GO:0003677">
    <property type="term" value="F:DNA binding"/>
    <property type="evidence" value="ECO:0007669"/>
    <property type="project" value="UniProtKB-KW"/>
</dbReference>
<dbReference type="Pfam" id="PF04542">
    <property type="entry name" value="Sigma70_r2"/>
    <property type="match status" value="1"/>
</dbReference>
<evidence type="ECO:0000256" key="3">
    <source>
        <dbReference type="ARBA" id="ARBA00023082"/>
    </source>
</evidence>
<accession>A0AA49JK11</accession>
<dbReference type="InterPro" id="IPR014284">
    <property type="entry name" value="RNA_pol_sigma-70_dom"/>
</dbReference>
<dbReference type="PANTHER" id="PTHR43133:SF8">
    <property type="entry name" value="RNA POLYMERASE SIGMA FACTOR HI_1459-RELATED"/>
    <property type="match status" value="1"/>
</dbReference>
<dbReference type="InterPro" id="IPR036388">
    <property type="entry name" value="WH-like_DNA-bd_sf"/>
</dbReference>
<sequence length="189" mass="22240">MPTRTAKLPGYTDQSLYEALLNNEAPAFEFIYTKNFPAVRQQVKQYGGSEDDAKDVFQEGVIALWNNIRSGTYQLRENVKMSTYLIQICKLRWMDRMKKASHRYEIKKEDYVEPAAEAEVLVDWIDREDQQQFQQQFAQLGERCQDLLKRFYFLKESLQDIAQVMGIGEATAKNEKYRCMQRLKKIVLS</sequence>
<dbReference type="InterPro" id="IPR007627">
    <property type="entry name" value="RNA_pol_sigma70_r2"/>
</dbReference>